<organism evidence="3 4">
    <name type="scientific">Haloferax profundi</name>
    <dbReference type="NCBI Taxonomy" id="1544718"/>
    <lineage>
        <taxon>Archaea</taxon>
        <taxon>Methanobacteriati</taxon>
        <taxon>Methanobacteriota</taxon>
        <taxon>Stenosarchaea group</taxon>
        <taxon>Halobacteria</taxon>
        <taxon>Halobacteriales</taxon>
        <taxon>Haloferacaceae</taxon>
        <taxon>Haloferax</taxon>
    </lineage>
</organism>
<evidence type="ECO:0000313" key="4">
    <source>
        <dbReference type="Proteomes" id="UP000053157"/>
    </source>
</evidence>
<reference evidence="3 4" key="1">
    <citation type="submission" date="2015-12" db="EMBL/GenBank/DDBJ databases">
        <title>Haloferax profundi sp. nov. isolated from the Discovery deep brine-seawater interface in the Red Sea.</title>
        <authorList>
            <person name="Zhang G."/>
            <person name="Stingl U."/>
            <person name="Rashid M."/>
        </authorList>
    </citation>
    <scope>NUCLEOTIDE SEQUENCE [LARGE SCALE GENOMIC DNA]</scope>
    <source>
        <strain evidence="3 4">SB29</strain>
    </source>
</reference>
<comment type="caution">
    <text evidence="3">The sequence shown here is derived from an EMBL/GenBank/DDBJ whole genome shotgun (WGS) entry which is preliminary data.</text>
</comment>
<name>A0A0W1RLB4_9EURY</name>
<dbReference type="OrthoDB" id="275769at2157"/>
<accession>A0A0W1RLB4</accession>
<dbReference type="InterPro" id="IPR006096">
    <property type="entry name" value="Glu/Leu/Phe/Val/Trp_DH_C"/>
</dbReference>
<keyword evidence="1" id="KW-0472">Membrane</keyword>
<evidence type="ECO:0000259" key="2">
    <source>
        <dbReference type="Pfam" id="PF00208"/>
    </source>
</evidence>
<dbReference type="Gene3D" id="3.40.50.720">
    <property type="entry name" value="NAD(P)-binding Rossmann-like Domain"/>
    <property type="match status" value="1"/>
</dbReference>
<keyword evidence="1" id="KW-1133">Transmembrane helix</keyword>
<dbReference type="EMBL" id="LOPV01000589">
    <property type="protein sequence ID" value="KTG13638.1"/>
    <property type="molecule type" value="Genomic_DNA"/>
</dbReference>
<dbReference type="GO" id="GO:0006520">
    <property type="term" value="P:amino acid metabolic process"/>
    <property type="evidence" value="ECO:0007669"/>
    <property type="project" value="InterPro"/>
</dbReference>
<gene>
    <name evidence="3" type="ORF">AUR66_19335</name>
</gene>
<proteinExistence type="predicted"/>
<protein>
    <recommendedName>
        <fullName evidence="2">Glutamate/phenylalanine/leucine/valine/L-tryptophan dehydrogenase C-terminal domain-containing protein</fullName>
    </recommendedName>
</protein>
<dbReference type="SUPFAM" id="SSF51735">
    <property type="entry name" value="NAD(P)-binding Rossmann-fold domains"/>
    <property type="match status" value="1"/>
</dbReference>
<feature type="domain" description="Glutamate/phenylalanine/leucine/valine/L-tryptophan dehydrogenase C-terminal" evidence="2">
    <location>
        <begin position="122"/>
        <end position="175"/>
    </location>
</feature>
<dbReference type="InterPro" id="IPR036291">
    <property type="entry name" value="NAD(P)-bd_dom_sf"/>
</dbReference>
<dbReference type="GO" id="GO:0016491">
    <property type="term" value="F:oxidoreductase activity"/>
    <property type="evidence" value="ECO:0007669"/>
    <property type="project" value="InterPro"/>
</dbReference>
<evidence type="ECO:0000313" key="3">
    <source>
        <dbReference type="EMBL" id="KTG13638.1"/>
    </source>
</evidence>
<dbReference type="AlphaFoldDB" id="A0A0W1RLB4"/>
<dbReference type="Proteomes" id="UP000053157">
    <property type="component" value="Unassembled WGS sequence"/>
</dbReference>
<feature type="transmembrane region" description="Helical" evidence="1">
    <location>
        <begin position="58"/>
        <end position="78"/>
    </location>
</feature>
<keyword evidence="4" id="KW-1185">Reference proteome</keyword>
<keyword evidence="1" id="KW-0812">Transmembrane</keyword>
<feature type="transmembrane region" description="Helical" evidence="1">
    <location>
        <begin position="107"/>
        <end position="126"/>
    </location>
</feature>
<dbReference type="Pfam" id="PF00208">
    <property type="entry name" value="ELFV_dehydrog"/>
    <property type="match status" value="1"/>
</dbReference>
<sequence>MGYYADAGSTSEQEPFPAYGPVDSLLSFAMFYVFVDRATPTIVDVLTDAIPSVSPSGVGFAIAALLWFIFVVTLVDMARHQYEALASRPSGESDQNFYGRSMPDTTLFVVYAAVVVVGGVVAAWTFERVYDELETAMLEAWDNVSETKADLDVTWRDAAYVVGITRIAEAKESRGLWP</sequence>
<evidence type="ECO:0000256" key="1">
    <source>
        <dbReference type="SAM" id="Phobius"/>
    </source>
</evidence>